<feature type="region of interest" description="Disordered" evidence="5">
    <location>
        <begin position="2972"/>
        <end position="3026"/>
    </location>
</feature>
<evidence type="ECO:0000256" key="3">
    <source>
        <dbReference type="ARBA" id="ARBA00022729"/>
    </source>
</evidence>
<feature type="region of interest" description="Disordered" evidence="5">
    <location>
        <begin position="429"/>
        <end position="451"/>
    </location>
</feature>
<accession>A0AAW5M369</accession>
<keyword evidence="3" id="KW-0732">Signal</keyword>
<feature type="region of interest" description="Disordered" evidence="5">
    <location>
        <begin position="1054"/>
        <end position="1086"/>
    </location>
</feature>
<feature type="region of interest" description="Disordered" evidence="5">
    <location>
        <begin position="239"/>
        <end position="263"/>
    </location>
</feature>
<dbReference type="Pfam" id="PF00746">
    <property type="entry name" value="Gram_pos_anchor"/>
    <property type="match status" value="1"/>
</dbReference>
<feature type="region of interest" description="Disordered" evidence="5">
    <location>
        <begin position="1982"/>
        <end position="2009"/>
    </location>
</feature>
<organism evidence="7 8">
    <name type="scientific">Lactobacillus johnsonii</name>
    <dbReference type="NCBI Taxonomy" id="33959"/>
    <lineage>
        <taxon>Bacteria</taxon>
        <taxon>Bacillati</taxon>
        <taxon>Bacillota</taxon>
        <taxon>Bacilli</taxon>
        <taxon>Lactobacillales</taxon>
        <taxon>Lactobacillaceae</taxon>
        <taxon>Lactobacillus</taxon>
    </lineage>
</organism>
<feature type="compositionally biased region" description="Polar residues" evidence="5">
    <location>
        <begin position="440"/>
        <end position="451"/>
    </location>
</feature>
<feature type="region of interest" description="Disordered" evidence="5">
    <location>
        <begin position="528"/>
        <end position="550"/>
    </location>
</feature>
<evidence type="ECO:0000256" key="4">
    <source>
        <dbReference type="ARBA" id="ARBA00023088"/>
    </source>
</evidence>
<feature type="region of interest" description="Disordered" evidence="5">
    <location>
        <begin position="2729"/>
        <end position="2760"/>
    </location>
</feature>
<dbReference type="Gene3D" id="3.10.20.470">
    <property type="match status" value="9"/>
</dbReference>
<dbReference type="EMBL" id="JANKAU010000004">
    <property type="protein sequence ID" value="MCR1914805.1"/>
    <property type="molecule type" value="Genomic_DNA"/>
</dbReference>
<evidence type="ECO:0000313" key="8">
    <source>
        <dbReference type="Proteomes" id="UP001206357"/>
    </source>
</evidence>
<evidence type="ECO:0000313" key="7">
    <source>
        <dbReference type="EMBL" id="MCR1914805.1"/>
    </source>
</evidence>
<gene>
    <name evidence="7" type="ORF">NSA17_05105</name>
</gene>
<dbReference type="RefSeq" id="WP_257578770.1">
    <property type="nucleotide sequence ID" value="NZ_JANKAU010000004.1"/>
</dbReference>
<feature type="compositionally biased region" description="Low complexity" evidence="5">
    <location>
        <begin position="245"/>
        <end position="257"/>
    </location>
</feature>
<name>A0AAW5M369_LACJH</name>
<feature type="region of interest" description="Disordered" evidence="5">
    <location>
        <begin position="1285"/>
        <end position="1322"/>
    </location>
</feature>
<keyword evidence="1" id="KW-0134">Cell wall</keyword>
<feature type="region of interest" description="Disordered" evidence="5">
    <location>
        <begin position="23"/>
        <end position="42"/>
    </location>
</feature>
<protein>
    <submittedName>
        <fullName evidence="7">LPXTG cell wall anchor domain-containing protein</fullName>
    </submittedName>
</protein>
<feature type="domain" description="Gram-positive cocci surface proteins LPxTG" evidence="6">
    <location>
        <begin position="3193"/>
        <end position="3229"/>
    </location>
</feature>
<evidence type="ECO:0000256" key="2">
    <source>
        <dbReference type="ARBA" id="ARBA00022525"/>
    </source>
</evidence>
<feature type="compositionally biased region" description="Polar residues" evidence="5">
    <location>
        <begin position="3144"/>
        <end position="3174"/>
    </location>
</feature>
<dbReference type="Pfam" id="PF17965">
    <property type="entry name" value="MucBP_2"/>
    <property type="match status" value="7"/>
</dbReference>
<dbReference type="PROSITE" id="PS50847">
    <property type="entry name" value="GRAM_POS_ANCHORING"/>
    <property type="match status" value="1"/>
</dbReference>
<dbReference type="Pfam" id="PF17966">
    <property type="entry name" value="Muc_B2"/>
    <property type="match status" value="16"/>
</dbReference>
<dbReference type="Gene3D" id="3.10.20.320">
    <property type="entry name" value="Putative peptidoglycan bound protein (lpxtg motif)"/>
    <property type="match status" value="2"/>
</dbReference>
<dbReference type="Proteomes" id="UP001206357">
    <property type="component" value="Unassembled WGS sequence"/>
</dbReference>
<evidence type="ECO:0000256" key="1">
    <source>
        <dbReference type="ARBA" id="ARBA00022512"/>
    </source>
</evidence>
<feature type="region of interest" description="Disordered" evidence="5">
    <location>
        <begin position="1444"/>
        <end position="1469"/>
    </location>
</feature>
<feature type="region of interest" description="Disordered" evidence="5">
    <location>
        <begin position="3118"/>
        <end position="3201"/>
    </location>
</feature>
<proteinExistence type="predicted"/>
<evidence type="ECO:0000256" key="5">
    <source>
        <dbReference type="SAM" id="MobiDB-lite"/>
    </source>
</evidence>
<evidence type="ECO:0000259" key="6">
    <source>
        <dbReference type="PROSITE" id="PS50847"/>
    </source>
</evidence>
<feature type="region of interest" description="Disordered" evidence="5">
    <location>
        <begin position="1507"/>
        <end position="1543"/>
    </location>
</feature>
<comment type="caution">
    <text evidence="7">The sequence shown here is derived from an EMBL/GenBank/DDBJ whole genome shotgun (WGS) entry which is preliminary data.</text>
</comment>
<dbReference type="NCBIfam" id="TIGR01167">
    <property type="entry name" value="LPXTG_anchor"/>
    <property type="match status" value="1"/>
</dbReference>
<reference evidence="7" key="1">
    <citation type="submission" date="2022-07" db="EMBL/GenBank/DDBJ databases">
        <title>Enhanced cultured diversity of the mouse gut microbiota enables custom-made synthetic communities.</title>
        <authorList>
            <person name="Afrizal A."/>
        </authorList>
    </citation>
    <scope>NUCLEOTIDE SEQUENCE</scope>
    <source>
        <strain evidence="7">DSM 100219</strain>
    </source>
</reference>
<feature type="compositionally biased region" description="Polar residues" evidence="5">
    <location>
        <begin position="535"/>
        <end position="549"/>
    </location>
</feature>
<feature type="region of interest" description="Disordered" evidence="5">
    <location>
        <begin position="2234"/>
        <end position="2296"/>
    </location>
</feature>
<feature type="compositionally biased region" description="Low complexity" evidence="5">
    <location>
        <begin position="2287"/>
        <end position="2296"/>
    </location>
</feature>
<keyword evidence="2" id="KW-0964">Secreted</keyword>
<feature type="region of interest" description="Disordered" evidence="5">
    <location>
        <begin position="2389"/>
        <end position="2463"/>
    </location>
</feature>
<sequence length="3229" mass="349165">MAHGTDTKTENATTNAHVHYVVAGNDPNKPAAPADSPTQTINWTRTNTTDKVTGATTEGTWTPDKSSFTSVTSPELTNYTPDQAVANFTTPQPNRDQVVTVVYNPNPQVDQKADLVIYDKSDNNKELNNFNNSGKTGTQISFSGSANYVADLIAKGYKIDSFVNDQNQTSNPASYGQISFSNFDNNSTSDQHFKLYLVHDTENVTDKKTTTSTVHYVVSDGKTNPPTDNVQTITWTRPGTKDKVTGVTTPTGNWTTPDNYTDVPTPNLDGYTPDKTNVPGPTPDPNQNPTTVVTYNPQTPEAPTYTGTTETKTVTRTINYYDKVTGEKIPNELIKDNPTAQTVTLSRTHVVSSTGQDMGYGSVSADGKTFTKGATADGWNTGDWAQVTSPDLSNSGYTAPDLAQADHVAVDANTKDAVVNVYYGHQTEVITPKTPHNPGGNINPNDPRNNPSVYPDGLTKETLTTEVTRHINYVGVNEDGTTTPVNGSPDGKSTYTQTVSFERNAVIDKVTGQILGYSTDGTTNVTTTDKDRAWTPTTQNMSSVDSKTPSEVGYDKVDISIVGGVTVYPGQKVNDVTVTYTKNKSPEVTQKATLEIIDNNDPNAPKQLASFSNEGKSEDQITFANSNEILQSYLSQGYKLQKTAGNLSGDAQSGYTYPTYGNIAQDFKIYLIHDTEDKTETAQATAQVHYVVADNGVQAPADSDLQTITYTRTNKVDKVTGAVVNEGDWKADKNAFTNVDSPDLSKDGYTPSLETVQFNAPERNVNQRVTVVYNRSAQAADLQIIDDNDPQNQRVLATYSAGGESGKQISFGGSNIQLQNYLKNGYTFEKSEGQGMSGDATNGFTYPSFDNDSNTNQSFKIYLKHATSEKKETATTTAHVHYIMADGTKAPDDSPTQIINWSRTNTVDQVTGAIVNEGTWTSDKSAFTDVDSPEVTGYTPGTKTVKFATPERGVNQVVNVVYTKDAPTPDKQNALVVYQDVNDPAHPVDLGQSDPLTGQAGDSINYSTADKIAEYEKQGYVLVSNGFDANGTKPSFDNINGNTQTFYVTFKHGIQPVTPTTPGTPDQPINPDNPDGPKYPSSTDKTNLTKDVTRTVTYEGAGDKTPSPVTDTLHFQGTGYLDKVTGKWTDANGKELSDQTKGITWTITDGTKDEGSFNLVPTKHIDGYTSKVVTDGADDGNGNVKSYTGITHASDNINVVVQYNPIVAEQGNLIVKFHDDTDNKDLTGVGTDTGTQDVGTQITYNPSTDLTNLENKGYVYVSTDGNIPPSIVKGTTTVTIHVKHGTVPVTPENPGTPDKPINPNDPRPKDEQPKYPTGTSETDLTKDITRTVHYEGAGEYTPSDVQQPVHFTAKGVLDKVTGEWTTPLTWSEDQTFNGVTTPKIPGYHVVSVDKDTTDNQNVDSAKISHTGADYTVTVKYAKDEVPTPIKQGTIEVVYHDTTDNVDIPGYGRPQTKEDEGTSYSYNPHDKDLPALESKGYVLDGELPTIPTKYTDGDQRIVINVKHGTRPVTPETPANPTDPVDPQHPGTPTPSNPNLSKTNLEKTITRTVKYQYADGTPAHNDSVQTVTFKGQGIIDLVTGNLVNVDKDGNIVDQRGKITWDRDSQDFGNVDAINHDGYYVSNVSETNTSAQVTDTAVAKETVTPSSQNSTIVITLTKNPEIPKTQQNAKLTIRDVTPGQEQDLGSYTQPGLEGDAISFGNAQEFVQTLLNKGYVWDGASYNGTNLDATNYAGINFGNYDNTDDKNDISQKWVINLVHGVTPVNPDHPDDKNGFTKEYLDRTITRDVTYVDEQGNEMSGLTPEHQETKFQGSGYLDNVTGKWVTVENGKITGLAQGLTWTPDKDASFDAIAAKTADGYHVISVSGNGISGFTVGQDGSVTAQTVNKDTPSSTIKVVYAKTPVTPTPANGSIVYIDDTTGNTLENASFGGNVGDKINYTTADRIANYEKKGYDLVSNNFKDGQEVFTDGENKFEVHLVHATTPITPENPGKPGQEVPNPNDPNNPHTIPDNFVPQTLTKTVTRDVTYVYEDGSQAETPVHQTFTFNGNGFVDLVTGQLVTVENGKITGAGKITWNADNHDFEATKVIDTTQYNIVKVSENNTSANVDMSNGVVASETITPNSQNSSVVITLAKKEAPTLADQTVVGKQVVHYVDEQGNKLRDDNTNDTFVFTKSGKIGQWNETSHKYSDANAVVIDGYISDQKTYEGQTATPEDANKEITIVYHKIGKIIPVDPSGNQIPDAPTPGYHNDPTDPTKVTPNEPTPNIPGWTTDVPNVTPEVPTKDTEVPYTKVTPTPDDVTVVGKQVVHYVDEQGNKLRDDNTNDTFVFTKPGKTGQWNETSHKYTDANAVVIDGYVSDQKTYEGQTATPEDANKEITIVYHKIGKIIPVDPSGNPIPDAPTPGYHNDPTDPTDPTKVTPNEPTPNIPGWTTDVPNVTPEVPTKDTPVPYTKNTPTPTPVPANGSIVYIDDTTGNTLENASFGGNVGDKIDYTTADRIANYTSKGYELVGNNFKDGEQVFTNGENKFEVHLAHRIETKDANKTITRDVTYVYEDGSQANSPVHQTVTFMGKTTTDKVTGHTTTKWDNDSQNFDATKAIDTTQYNIVKVSENNTSANVDMSNGVVASETITPTGQNSNVVITLAKKPVTPTPVEKGTVIITYLDKTTGKTLETATSTGNEGSNVNYSTKDTITKYTNQGYKLSHDGYPTGNVTYTNGTQTYTVEFVHDTVPVTPENPGTPGQPINPNDPTGPKYPDGTGQTDLTKTVTRTINYVGEGLNVPASHTEIEFTGRGVLDKVTGQWTTPLTWTVKGGNSDSGNFEQVDGPNAAGYYITNISSSNEDLGDIDSTTGTVASKTVNHANGNIVITINYAKKTTPIPADQTVVGKQVVHYVDEQGNKLRDDNTNDTFVFTKPGKAGQWNETSHKYTDANAVVIDGYVSDQKTYTGQTATPEDANKEITIVYHKIGKIIPVDPSGNQIPDAPTPGYHNDPTDPTKVTPNEPTPNIPGWTTNIPNVTPEVPTKDTNVPYTKNEVPTPDQGSIEIVVHDNTTNTDLSNYGKKSGKQNVGTNFNFDKSTLIKDLENKGYKIVNPDVEIPSVVIKGDQKIVIYVESKEEPKDPITLEVPNLPAGDDNNNLPVPEKKETSNPTQSSENKSTPNVEKVSVTTQSQNSSNPVLPTKERNAERNVTPHTATLPQTGNTDDSAAAIAGGTLALIGLAGLTGASSKRRKD</sequence>
<dbReference type="Gene3D" id="2.60.40.4300">
    <property type="match status" value="14"/>
</dbReference>
<dbReference type="InterPro" id="IPR041495">
    <property type="entry name" value="Mub_B2"/>
</dbReference>
<feature type="compositionally biased region" description="Polar residues" evidence="5">
    <location>
        <begin position="3187"/>
        <end position="3201"/>
    </location>
</feature>
<dbReference type="InterPro" id="IPR019931">
    <property type="entry name" value="LPXTG_anchor"/>
</dbReference>
<keyword evidence="4" id="KW-0572">Peptidoglycan-anchor</keyword>
<dbReference type="InterPro" id="IPR041558">
    <property type="entry name" value="MucBP_2"/>
</dbReference>